<feature type="transmembrane region" description="Helical" evidence="9">
    <location>
        <begin position="446"/>
        <end position="467"/>
    </location>
</feature>
<evidence type="ECO:0000256" key="1">
    <source>
        <dbReference type="ARBA" id="ARBA00004651"/>
    </source>
</evidence>
<feature type="transmembrane region" description="Helical" evidence="9">
    <location>
        <begin position="399"/>
        <end position="421"/>
    </location>
</feature>
<dbReference type="GO" id="GO:0042956">
    <property type="term" value="P:maltodextrin transmembrane transport"/>
    <property type="evidence" value="ECO:0007669"/>
    <property type="project" value="TreeGrafter"/>
</dbReference>
<comment type="similarity">
    <text evidence="2 10">Belongs to the binding-protein-dependent transport system permease family. MalFG subfamily.</text>
</comment>
<evidence type="ECO:0000256" key="3">
    <source>
        <dbReference type="ARBA" id="ARBA00022448"/>
    </source>
</evidence>
<keyword evidence="3 9" id="KW-0813">Transport</keyword>
<dbReference type="PANTHER" id="PTHR47314:SF1">
    <property type="entry name" value="MALTOSE_MALTODEXTRIN TRANSPORT SYSTEM PERMEASE PROTEIN MALF"/>
    <property type="match status" value="1"/>
</dbReference>
<evidence type="ECO:0000256" key="11">
    <source>
        <dbReference type="SAM" id="MobiDB-lite"/>
    </source>
</evidence>
<evidence type="ECO:0000313" key="14">
    <source>
        <dbReference type="Proteomes" id="UP000199012"/>
    </source>
</evidence>
<keyword evidence="4 10" id="KW-1003">Cell membrane</keyword>
<evidence type="ECO:0000256" key="10">
    <source>
        <dbReference type="RuleBase" id="RU367050"/>
    </source>
</evidence>
<evidence type="ECO:0000256" key="7">
    <source>
        <dbReference type="ARBA" id="ARBA00022989"/>
    </source>
</evidence>
<dbReference type="Gene3D" id="1.10.3720.10">
    <property type="entry name" value="MetI-like"/>
    <property type="match status" value="1"/>
</dbReference>
<comment type="function">
    <text evidence="10">Part of the ABC transporter complex MalEFGK involved in maltose/maltodextrin import. Probably responsible for the translocation of the substrate across the membrane.</text>
</comment>
<keyword evidence="8 9" id="KW-0472">Membrane</keyword>
<evidence type="ECO:0000259" key="12">
    <source>
        <dbReference type="PROSITE" id="PS50928"/>
    </source>
</evidence>
<evidence type="ECO:0000256" key="6">
    <source>
        <dbReference type="ARBA" id="ARBA00022692"/>
    </source>
</evidence>
<proteinExistence type="inferred from homology"/>
<feature type="transmembrane region" description="Helical" evidence="9">
    <location>
        <begin position="85"/>
        <end position="104"/>
    </location>
</feature>
<feature type="transmembrane region" description="Helical" evidence="9">
    <location>
        <begin position="21"/>
        <end position="48"/>
    </location>
</feature>
<dbReference type="PROSITE" id="PS50928">
    <property type="entry name" value="ABC_TM1"/>
    <property type="match status" value="1"/>
</dbReference>
<keyword evidence="5 10" id="KW-0762">Sugar transport</keyword>
<keyword evidence="14" id="KW-1185">Reference proteome</keyword>
<evidence type="ECO:0000256" key="5">
    <source>
        <dbReference type="ARBA" id="ARBA00022597"/>
    </source>
</evidence>
<dbReference type="Pfam" id="PF16296">
    <property type="entry name" value="TM_PBP2_N"/>
    <property type="match status" value="1"/>
</dbReference>
<evidence type="ECO:0000256" key="9">
    <source>
        <dbReference type="RuleBase" id="RU363032"/>
    </source>
</evidence>
<sequence length="543" mass="58033">MTIAPDKTVSPPPDRSRPRPTWTATATSGVLPLVVKIVLLGLAAALAVSVTPALVRSGSWVFLGGVWAIVVVLLAVYATKRAVPLKYLVPGTLFLVVFVVYPILMTAQLSATNYGDGTRNTKEATVARIIGASAVQVPDAPSYTLAVGTTGSVDTGPFTFFLVDEATGDAYAGDDEGLTPLDADEVTITDGTVTEAPGYTLLTRSEINDAGQAGGELEGFTVPAGDNSVIRQQGFSAIELTSPLVYDEATDTITNTETGVEYTPQRNQNGDRSYFTAEDGTRLSDQSWGENVGFANYVRAFTDPAISRDFVGILVWTLVFAVGSVGSTFALGLFLATVLNDPRMRFQRLYRSLLLLPYAIPGFISLLIWSGFWNRDFGLVNDLLGLDVNWFGDTTLARIAILLTNLWMGFPYMFLVCTGALQSIPSDLKEAASLDGANGFTQFRKVILPLLLVAVAPLLVASFAFNFNNFNAIQLLTEGGPFSPENPTAGGTDILISYTYRLAFGTAAQQIGFASAISVLLFILTGLLAAAQFRATRSLEDVN</sequence>
<keyword evidence="6 9" id="KW-0812">Transmembrane</keyword>
<evidence type="ECO:0000256" key="8">
    <source>
        <dbReference type="ARBA" id="ARBA00023136"/>
    </source>
</evidence>
<dbReference type="AlphaFoldDB" id="A0A1I0VXJ1"/>
<dbReference type="InterPro" id="IPR035277">
    <property type="entry name" value="MalF_N"/>
</dbReference>
<accession>A0A1I0VXJ1</accession>
<reference evidence="13 14" key="1">
    <citation type="submission" date="2016-10" db="EMBL/GenBank/DDBJ databases">
        <authorList>
            <person name="de Groot N.N."/>
        </authorList>
    </citation>
    <scope>NUCLEOTIDE SEQUENCE [LARGE SCALE GENOMIC DNA]</scope>
    <source>
        <strain evidence="13 14">CGMCC 4.6945</strain>
    </source>
</reference>
<dbReference type="EMBL" id="FOKA01000002">
    <property type="protein sequence ID" value="SFA80603.1"/>
    <property type="molecule type" value="Genomic_DNA"/>
</dbReference>
<feature type="region of interest" description="Disordered" evidence="11">
    <location>
        <begin position="1"/>
        <end position="23"/>
    </location>
</feature>
<evidence type="ECO:0000256" key="2">
    <source>
        <dbReference type="ARBA" id="ARBA00009047"/>
    </source>
</evidence>
<feature type="domain" description="ABC transmembrane type-1" evidence="12">
    <location>
        <begin position="314"/>
        <end position="532"/>
    </location>
</feature>
<feature type="transmembrane region" description="Helical" evidence="9">
    <location>
        <begin position="511"/>
        <end position="531"/>
    </location>
</feature>
<organism evidence="13 14">
    <name type="scientific">Cellulomonas marina</name>
    <dbReference type="NCBI Taxonomy" id="988821"/>
    <lineage>
        <taxon>Bacteria</taxon>
        <taxon>Bacillati</taxon>
        <taxon>Actinomycetota</taxon>
        <taxon>Actinomycetes</taxon>
        <taxon>Micrococcales</taxon>
        <taxon>Cellulomonadaceae</taxon>
        <taxon>Cellulomonas</taxon>
    </lineage>
</organism>
<feature type="transmembrane region" description="Helical" evidence="9">
    <location>
        <begin position="352"/>
        <end position="372"/>
    </location>
</feature>
<protein>
    <recommendedName>
        <fullName evidence="10">Maltose/maltodextrin transport system permease protein</fullName>
    </recommendedName>
</protein>
<keyword evidence="7 9" id="KW-1133">Transmembrane helix</keyword>
<feature type="transmembrane region" description="Helical" evidence="9">
    <location>
        <begin position="60"/>
        <end position="78"/>
    </location>
</feature>
<dbReference type="InterPro" id="IPR035906">
    <property type="entry name" value="MetI-like_sf"/>
</dbReference>
<gene>
    <name evidence="13" type="ORF">SAMN05421867_1023</name>
</gene>
<dbReference type="RefSeq" id="WP_239078572.1">
    <property type="nucleotide sequence ID" value="NZ_BONM01000001.1"/>
</dbReference>
<dbReference type="SUPFAM" id="SSF161098">
    <property type="entry name" value="MetI-like"/>
    <property type="match status" value="1"/>
</dbReference>
<dbReference type="CDD" id="cd06261">
    <property type="entry name" value="TM_PBP2"/>
    <property type="match status" value="1"/>
</dbReference>
<evidence type="ECO:0000256" key="4">
    <source>
        <dbReference type="ARBA" id="ARBA00022475"/>
    </source>
</evidence>
<dbReference type="Pfam" id="PF00528">
    <property type="entry name" value="BPD_transp_1"/>
    <property type="match status" value="1"/>
</dbReference>
<feature type="transmembrane region" description="Helical" evidence="9">
    <location>
        <begin position="313"/>
        <end position="340"/>
    </location>
</feature>
<comment type="subcellular location">
    <subcellularLocation>
        <location evidence="1 9">Cell membrane</location>
        <topology evidence="1 9">Multi-pass membrane protein</topology>
    </subcellularLocation>
</comment>
<dbReference type="Gene3D" id="1.20.58.370">
    <property type="entry name" value="MalF N-terminal region-like"/>
    <property type="match status" value="1"/>
</dbReference>
<dbReference type="STRING" id="988821.SAMN05421867_1023"/>
<evidence type="ECO:0000313" key="13">
    <source>
        <dbReference type="EMBL" id="SFA80603.1"/>
    </source>
</evidence>
<dbReference type="InterPro" id="IPR032550">
    <property type="entry name" value="TM_PBP2_N"/>
</dbReference>
<dbReference type="GO" id="GO:0015423">
    <property type="term" value="F:ABC-type maltose transporter activity"/>
    <property type="evidence" value="ECO:0007669"/>
    <property type="project" value="TreeGrafter"/>
</dbReference>
<dbReference type="InterPro" id="IPR000515">
    <property type="entry name" value="MetI-like"/>
</dbReference>
<dbReference type="SUPFAM" id="SSF160964">
    <property type="entry name" value="MalF N-terminal region-like"/>
    <property type="match status" value="1"/>
</dbReference>
<name>A0A1I0VXJ1_9CELL</name>
<dbReference type="Proteomes" id="UP000199012">
    <property type="component" value="Unassembled WGS sequence"/>
</dbReference>
<dbReference type="PANTHER" id="PTHR47314">
    <property type="entry name" value="MALTOSE/MALTODEXTRIN TRANSPORT SYSTEM PERMEASE PROTEIN MALF"/>
    <property type="match status" value="1"/>
</dbReference>
<dbReference type="GO" id="GO:1990060">
    <property type="term" value="C:maltose transport complex"/>
    <property type="evidence" value="ECO:0007669"/>
    <property type="project" value="TreeGrafter"/>
</dbReference>